<dbReference type="AlphaFoldDB" id="A0A0E9RXG2"/>
<proteinExistence type="predicted"/>
<protein>
    <submittedName>
        <fullName evidence="1">Uncharacterized protein</fullName>
    </submittedName>
</protein>
<accession>A0A0E9RXG2</accession>
<name>A0A0E9RXG2_ANGAN</name>
<dbReference type="EMBL" id="GBXM01074688">
    <property type="protein sequence ID" value="JAH33889.1"/>
    <property type="molecule type" value="Transcribed_RNA"/>
</dbReference>
<organism evidence="1">
    <name type="scientific">Anguilla anguilla</name>
    <name type="common">European freshwater eel</name>
    <name type="synonym">Muraena anguilla</name>
    <dbReference type="NCBI Taxonomy" id="7936"/>
    <lineage>
        <taxon>Eukaryota</taxon>
        <taxon>Metazoa</taxon>
        <taxon>Chordata</taxon>
        <taxon>Craniata</taxon>
        <taxon>Vertebrata</taxon>
        <taxon>Euteleostomi</taxon>
        <taxon>Actinopterygii</taxon>
        <taxon>Neopterygii</taxon>
        <taxon>Teleostei</taxon>
        <taxon>Anguilliformes</taxon>
        <taxon>Anguillidae</taxon>
        <taxon>Anguilla</taxon>
    </lineage>
</organism>
<reference evidence="1" key="2">
    <citation type="journal article" date="2015" name="Fish Shellfish Immunol.">
        <title>Early steps in the European eel (Anguilla anguilla)-Vibrio vulnificus interaction in the gills: Role of the RtxA13 toxin.</title>
        <authorList>
            <person name="Callol A."/>
            <person name="Pajuelo D."/>
            <person name="Ebbesson L."/>
            <person name="Teles M."/>
            <person name="MacKenzie S."/>
            <person name="Amaro C."/>
        </authorList>
    </citation>
    <scope>NUCLEOTIDE SEQUENCE</scope>
</reference>
<sequence>MGMAWPSSVWRSFPVAISKILMIPSIAPLAKYFPSGL</sequence>
<evidence type="ECO:0000313" key="1">
    <source>
        <dbReference type="EMBL" id="JAH33889.1"/>
    </source>
</evidence>
<reference evidence="1" key="1">
    <citation type="submission" date="2014-11" db="EMBL/GenBank/DDBJ databases">
        <authorList>
            <person name="Amaro Gonzalez C."/>
        </authorList>
    </citation>
    <scope>NUCLEOTIDE SEQUENCE</scope>
</reference>